<gene>
    <name evidence="2" type="ORF">PaecuDRAFT_1512</name>
</gene>
<dbReference type="STRING" id="717606.PaecuDRAFT_1512"/>
<dbReference type="EMBL" id="AEDD01000003">
    <property type="protein sequence ID" value="EFM11904.1"/>
    <property type="molecule type" value="Genomic_DNA"/>
</dbReference>
<evidence type="ECO:0000256" key="1">
    <source>
        <dbReference type="SAM" id="Phobius"/>
    </source>
</evidence>
<dbReference type="AlphaFoldDB" id="E0I788"/>
<reference evidence="2 3" key="1">
    <citation type="submission" date="2010-07" db="EMBL/GenBank/DDBJ databases">
        <title>The draft genome of Paenibacillus curdlanolyticus YK9.</title>
        <authorList>
            <consortium name="US DOE Joint Genome Institute (JGI-PGF)"/>
            <person name="Lucas S."/>
            <person name="Copeland A."/>
            <person name="Lapidus A."/>
            <person name="Cheng J.-F."/>
            <person name="Bruce D."/>
            <person name="Goodwin L."/>
            <person name="Pitluck S."/>
            <person name="Land M.L."/>
            <person name="Hauser L."/>
            <person name="Chang Y.-J."/>
            <person name="Jeffries C."/>
            <person name="Anderson I.J."/>
            <person name="Johnson E."/>
            <person name="Loganathan U."/>
            <person name="Mulhopadhyay B."/>
            <person name="Kyrpides N."/>
            <person name="Woyke T.J."/>
        </authorList>
    </citation>
    <scope>NUCLEOTIDE SEQUENCE [LARGE SCALE GENOMIC DNA]</scope>
    <source>
        <strain evidence="2 3">YK9</strain>
    </source>
</reference>
<accession>E0I788</accession>
<dbReference type="PANTHER" id="PTHR37305:SF1">
    <property type="entry name" value="MEMBRANE PROTEIN"/>
    <property type="match status" value="1"/>
</dbReference>
<evidence type="ECO:0000313" key="3">
    <source>
        <dbReference type="Proteomes" id="UP000005387"/>
    </source>
</evidence>
<evidence type="ECO:0000313" key="2">
    <source>
        <dbReference type="EMBL" id="EFM11904.1"/>
    </source>
</evidence>
<feature type="transmembrane region" description="Helical" evidence="1">
    <location>
        <begin position="52"/>
        <end position="77"/>
    </location>
</feature>
<dbReference type="Pfam" id="PF12730">
    <property type="entry name" value="ABC2_membrane_4"/>
    <property type="match status" value="1"/>
</dbReference>
<dbReference type="PANTHER" id="PTHR37305">
    <property type="entry name" value="INTEGRAL MEMBRANE PROTEIN-RELATED"/>
    <property type="match status" value="1"/>
</dbReference>
<dbReference type="Proteomes" id="UP000005387">
    <property type="component" value="Unassembled WGS sequence"/>
</dbReference>
<keyword evidence="1" id="KW-0812">Transmembrane</keyword>
<name>E0I788_9BACL</name>
<dbReference type="OrthoDB" id="8613028at2"/>
<feature type="transmembrane region" description="Helical" evidence="1">
    <location>
        <begin position="184"/>
        <end position="204"/>
    </location>
</feature>
<keyword evidence="1" id="KW-0472">Membrane</keyword>
<organism evidence="2 3">
    <name type="scientific">Paenibacillus curdlanolyticus YK9</name>
    <dbReference type="NCBI Taxonomy" id="717606"/>
    <lineage>
        <taxon>Bacteria</taxon>
        <taxon>Bacillati</taxon>
        <taxon>Bacillota</taxon>
        <taxon>Bacilli</taxon>
        <taxon>Bacillales</taxon>
        <taxon>Paenibacillaceae</taxon>
        <taxon>Paenibacillus</taxon>
    </lineage>
</organism>
<feature type="transmembrane region" description="Helical" evidence="1">
    <location>
        <begin position="155"/>
        <end position="177"/>
    </location>
</feature>
<feature type="transmembrane region" description="Helical" evidence="1">
    <location>
        <begin position="232"/>
        <end position="254"/>
    </location>
</feature>
<protein>
    <recommendedName>
        <fullName evidence="4">ABC-2 type transport system permease protein</fullName>
    </recommendedName>
</protein>
<dbReference type="RefSeq" id="WP_006037523.1">
    <property type="nucleotide sequence ID" value="NZ_AEDD01000003.1"/>
</dbReference>
<keyword evidence="1" id="KW-1133">Transmembrane helix</keyword>
<feature type="transmembrane region" description="Helical" evidence="1">
    <location>
        <begin position="98"/>
        <end position="123"/>
    </location>
</feature>
<feature type="transmembrane region" description="Helical" evidence="1">
    <location>
        <begin position="21"/>
        <end position="40"/>
    </location>
</feature>
<proteinExistence type="predicted"/>
<sequence length="261" mass="29421">MGNFMDLVRNENMKIYSRMRTWIMLAILLVLMLLFSIILSNVDQEMLSMWDALFSASVLGFMIVTIFTVVVSADSVAGEFSTGTIKLLMIRPWSRSKILLSKYVSLVQFALFFMIVLFVWLYILDGIFFGFSAGSTSEALTGAVSGSVWGYAFKFYGLEFLGLLFTVTISFLLSTVFRSGGLAIGLSIFMMFASGVMSGILSIVDQGWVDYLWFMQTDLLQYLNTNEHEHTLGFSLGVLGIYYIVFIVITWVLFNKRDIAT</sequence>
<keyword evidence="3" id="KW-1185">Reference proteome</keyword>
<evidence type="ECO:0008006" key="4">
    <source>
        <dbReference type="Google" id="ProtNLM"/>
    </source>
</evidence>
<dbReference type="eggNOG" id="COG1277">
    <property type="taxonomic scope" value="Bacteria"/>
</dbReference>